<feature type="transmembrane region" description="Helical" evidence="5">
    <location>
        <begin position="123"/>
        <end position="144"/>
    </location>
</feature>
<keyword evidence="5" id="KW-0812">Transmembrane</keyword>
<dbReference type="EMBL" id="JABBXH010000004">
    <property type="protein sequence ID" value="NMP32783.1"/>
    <property type="molecule type" value="Genomic_DNA"/>
</dbReference>
<gene>
    <name evidence="7" type="ORF">HII17_14600</name>
</gene>
<feature type="coiled-coil region" evidence="4">
    <location>
        <begin position="224"/>
        <end position="251"/>
    </location>
</feature>
<evidence type="ECO:0000256" key="5">
    <source>
        <dbReference type="SAM" id="Phobius"/>
    </source>
</evidence>
<proteinExistence type="predicted"/>
<evidence type="ECO:0000256" key="3">
    <source>
        <dbReference type="ARBA" id="ARBA00023163"/>
    </source>
</evidence>
<keyword evidence="2" id="KW-0238">DNA-binding</keyword>
<evidence type="ECO:0000259" key="6">
    <source>
        <dbReference type="PROSITE" id="PS01124"/>
    </source>
</evidence>
<comment type="caution">
    <text evidence="7">The sequence shown here is derived from an EMBL/GenBank/DDBJ whole genome shotgun (WGS) entry which is preliminary data.</text>
</comment>
<evidence type="ECO:0000256" key="1">
    <source>
        <dbReference type="ARBA" id="ARBA00023015"/>
    </source>
</evidence>
<keyword evidence="5" id="KW-0472">Membrane</keyword>
<feature type="transmembrane region" description="Helical" evidence="5">
    <location>
        <begin position="97"/>
        <end position="117"/>
    </location>
</feature>
<feature type="domain" description="HTH araC/xylS-type" evidence="6">
    <location>
        <begin position="236"/>
        <end position="338"/>
    </location>
</feature>
<feature type="transmembrane region" description="Helical" evidence="5">
    <location>
        <begin position="6"/>
        <end position="26"/>
    </location>
</feature>
<dbReference type="Pfam" id="PF12833">
    <property type="entry name" value="HTH_18"/>
    <property type="match status" value="1"/>
</dbReference>
<feature type="transmembrane region" description="Helical" evidence="5">
    <location>
        <begin position="38"/>
        <end position="56"/>
    </location>
</feature>
<dbReference type="PANTHER" id="PTHR43280:SF29">
    <property type="entry name" value="ARAC-FAMILY TRANSCRIPTIONAL REGULATOR"/>
    <property type="match status" value="1"/>
</dbReference>
<name>A0A7Y0LEI9_9GAMM</name>
<feature type="transmembrane region" description="Helical" evidence="5">
    <location>
        <begin position="165"/>
        <end position="183"/>
    </location>
</feature>
<evidence type="ECO:0000313" key="7">
    <source>
        <dbReference type="EMBL" id="NMP32783.1"/>
    </source>
</evidence>
<dbReference type="GO" id="GO:0043565">
    <property type="term" value="F:sequence-specific DNA binding"/>
    <property type="evidence" value="ECO:0007669"/>
    <property type="project" value="InterPro"/>
</dbReference>
<keyword evidence="4" id="KW-0175">Coiled coil</keyword>
<dbReference type="SUPFAM" id="SSF46689">
    <property type="entry name" value="Homeodomain-like"/>
    <property type="match status" value="1"/>
</dbReference>
<reference evidence="7 8" key="1">
    <citation type="submission" date="2020-04" db="EMBL/GenBank/DDBJ databases">
        <title>Thalassotalea sp. M1531, isolated from the surface of marine red alga.</title>
        <authorList>
            <person name="Pang L."/>
            <person name="Lu D.-C."/>
        </authorList>
    </citation>
    <scope>NUCLEOTIDE SEQUENCE [LARGE SCALE GENOMIC DNA]</scope>
    <source>
        <strain evidence="7 8">M1531</strain>
    </source>
</reference>
<dbReference type="InterPro" id="IPR009057">
    <property type="entry name" value="Homeodomain-like_sf"/>
</dbReference>
<accession>A0A7Y0LEI9</accession>
<sequence>MNSQILFFFSALGAFNGLLLTTYLLFSKPATIQRRLLAMLMLAISLRVTKSIWFYFDPDIGKQFLQLGLSACFLIGPFLYLYIVSQVSTLEKLRFNWKLHLGLLLSLVIGIGILYPYQSNVALWGWVYKVINITWGIYIIVAAIQLFPKAAAWRRENTRWSKEQLLCINVFAGTTIIWLAYFTASYTSYIVGALSFSLILYVSLSLWFISPKSLKLSEQAYGNKKINQEVAVQLEKRLNELMNNEQLYKNANLTLPTLAKKLQVSVPQLSQLLNDNLNKSFALFVNELRIQEAKRLLVENSHMTMELISEASGYNSQSTFYSSFKHFENITPAQYRKRHSAL</sequence>
<keyword evidence="1" id="KW-0805">Transcription regulation</keyword>
<keyword evidence="8" id="KW-1185">Reference proteome</keyword>
<dbReference type="PANTHER" id="PTHR43280">
    <property type="entry name" value="ARAC-FAMILY TRANSCRIPTIONAL REGULATOR"/>
    <property type="match status" value="1"/>
</dbReference>
<feature type="transmembrane region" description="Helical" evidence="5">
    <location>
        <begin position="189"/>
        <end position="209"/>
    </location>
</feature>
<dbReference type="InterPro" id="IPR018060">
    <property type="entry name" value="HTH_AraC"/>
</dbReference>
<dbReference type="Proteomes" id="UP000568664">
    <property type="component" value="Unassembled WGS sequence"/>
</dbReference>
<dbReference type="SMART" id="SM00342">
    <property type="entry name" value="HTH_ARAC"/>
    <property type="match status" value="1"/>
</dbReference>
<organism evidence="7 8">
    <name type="scientific">Thalassotalea algicola</name>
    <dbReference type="NCBI Taxonomy" id="2716224"/>
    <lineage>
        <taxon>Bacteria</taxon>
        <taxon>Pseudomonadati</taxon>
        <taxon>Pseudomonadota</taxon>
        <taxon>Gammaproteobacteria</taxon>
        <taxon>Alteromonadales</taxon>
        <taxon>Colwelliaceae</taxon>
        <taxon>Thalassotalea</taxon>
    </lineage>
</organism>
<dbReference type="PROSITE" id="PS01124">
    <property type="entry name" value="HTH_ARAC_FAMILY_2"/>
    <property type="match status" value="1"/>
</dbReference>
<dbReference type="RefSeq" id="WP_169076082.1">
    <property type="nucleotide sequence ID" value="NZ_JABBXH010000004.1"/>
</dbReference>
<feature type="transmembrane region" description="Helical" evidence="5">
    <location>
        <begin position="68"/>
        <end position="85"/>
    </location>
</feature>
<keyword evidence="3" id="KW-0804">Transcription</keyword>
<evidence type="ECO:0000313" key="8">
    <source>
        <dbReference type="Proteomes" id="UP000568664"/>
    </source>
</evidence>
<keyword evidence="5" id="KW-1133">Transmembrane helix</keyword>
<dbReference type="Gene3D" id="1.10.10.60">
    <property type="entry name" value="Homeodomain-like"/>
    <property type="match status" value="1"/>
</dbReference>
<protein>
    <submittedName>
        <fullName evidence="7">AraC family transcriptional regulator</fullName>
    </submittedName>
</protein>
<dbReference type="AlphaFoldDB" id="A0A7Y0LEI9"/>
<evidence type="ECO:0000256" key="4">
    <source>
        <dbReference type="SAM" id="Coils"/>
    </source>
</evidence>
<dbReference type="GO" id="GO:0003700">
    <property type="term" value="F:DNA-binding transcription factor activity"/>
    <property type="evidence" value="ECO:0007669"/>
    <property type="project" value="InterPro"/>
</dbReference>
<evidence type="ECO:0000256" key="2">
    <source>
        <dbReference type="ARBA" id="ARBA00023125"/>
    </source>
</evidence>